<keyword evidence="5 6" id="KW-0449">Lipoprotein</keyword>
<evidence type="ECO:0000256" key="5">
    <source>
        <dbReference type="ARBA" id="ARBA00023288"/>
    </source>
</evidence>
<evidence type="ECO:0000256" key="3">
    <source>
        <dbReference type="ARBA" id="ARBA00023136"/>
    </source>
</evidence>
<dbReference type="EMBL" id="CP046956">
    <property type="protein sequence ID" value="QTM98961.1"/>
    <property type="molecule type" value="Genomic_DNA"/>
</dbReference>
<feature type="region of interest" description="Disordered" evidence="7">
    <location>
        <begin position="22"/>
        <end position="43"/>
    </location>
</feature>
<evidence type="ECO:0000256" key="7">
    <source>
        <dbReference type="SAM" id="MobiDB-lite"/>
    </source>
</evidence>
<proteinExistence type="inferred from homology"/>
<feature type="signal peptide" evidence="8">
    <location>
        <begin position="1"/>
        <end position="20"/>
    </location>
</feature>
<comment type="similarity">
    <text evidence="6">Belongs to the nlpA lipoprotein family.</text>
</comment>
<evidence type="ECO:0000256" key="2">
    <source>
        <dbReference type="ARBA" id="ARBA00022729"/>
    </source>
</evidence>
<comment type="subcellular location">
    <subcellularLocation>
        <location evidence="1">Membrane</location>
        <topology evidence="1">Lipid-anchor</topology>
    </subcellularLocation>
</comment>
<dbReference type="PIRSF" id="PIRSF002854">
    <property type="entry name" value="MetQ"/>
    <property type="match status" value="1"/>
</dbReference>
<feature type="chain" id="PRO_5046051979" description="Lipoprotein" evidence="8">
    <location>
        <begin position="21"/>
        <end position="280"/>
    </location>
</feature>
<evidence type="ECO:0000256" key="4">
    <source>
        <dbReference type="ARBA" id="ARBA00023139"/>
    </source>
</evidence>
<accession>A0ABX7VPZ7</accession>
<dbReference type="SUPFAM" id="SSF53850">
    <property type="entry name" value="Periplasmic binding protein-like II"/>
    <property type="match status" value="1"/>
</dbReference>
<evidence type="ECO:0000256" key="1">
    <source>
        <dbReference type="ARBA" id="ARBA00004635"/>
    </source>
</evidence>
<keyword evidence="3" id="KW-0472">Membrane</keyword>
<keyword evidence="10" id="KW-1185">Reference proteome</keyword>
<name>A0ABX7VPZ7_9BACI</name>
<sequence>MKKLLTFLTILLLTVLAACGSDEGDSGSNGEGSDSGKKEITFGATTGPYSDMVNKAIAPLLEEKGYTVENKEFTDYIQPNNSLANGDLDANLFQHKIYMESFAEENNMDLSEVIIVPTAPMGLYSNTYDSKDAIEDGSTVVIANDPTNLARTLVMLQDEGLITISEDVDPLRASVDDIVENPKNLNFQEIEAGQLPRAVESEDLAAVPGNYALAADMDLLDALALEEMPDDYRNRVVVNTEDLDKQYVEDIKEVVESDEFEQIIDEEFQGFGKPEWMKEE</sequence>
<evidence type="ECO:0000313" key="10">
    <source>
        <dbReference type="Proteomes" id="UP000665043"/>
    </source>
</evidence>
<protein>
    <recommendedName>
        <fullName evidence="6">Lipoprotein</fullName>
    </recommendedName>
</protein>
<gene>
    <name evidence="9" type="ORF">ERJ70_06375</name>
</gene>
<dbReference type="Gene3D" id="3.40.190.10">
    <property type="entry name" value="Periplasmic binding protein-like II"/>
    <property type="match status" value="2"/>
</dbReference>
<dbReference type="Proteomes" id="UP000665043">
    <property type="component" value="Chromosome"/>
</dbReference>
<evidence type="ECO:0000256" key="8">
    <source>
        <dbReference type="SAM" id="SignalP"/>
    </source>
</evidence>
<keyword evidence="2 8" id="KW-0732">Signal</keyword>
<organism evidence="9 10">
    <name type="scientific">Sediminibacillus dalangtanensis</name>
    <dbReference type="NCBI Taxonomy" id="2729421"/>
    <lineage>
        <taxon>Bacteria</taxon>
        <taxon>Bacillati</taxon>
        <taxon>Bacillota</taxon>
        <taxon>Bacilli</taxon>
        <taxon>Bacillales</taxon>
        <taxon>Bacillaceae</taxon>
        <taxon>Sediminibacillus</taxon>
    </lineage>
</organism>
<keyword evidence="4" id="KW-0564">Palmitate</keyword>
<dbReference type="Pfam" id="PF03180">
    <property type="entry name" value="Lipoprotein_9"/>
    <property type="match status" value="1"/>
</dbReference>
<dbReference type="PROSITE" id="PS51257">
    <property type="entry name" value="PROKAR_LIPOPROTEIN"/>
    <property type="match status" value="1"/>
</dbReference>
<evidence type="ECO:0000256" key="6">
    <source>
        <dbReference type="PIRNR" id="PIRNR002854"/>
    </source>
</evidence>
<dbReference type="InterPro" id="IPR004872">
    <property type="entry name" value="Lipoprotein_NlpA"/>
</dbReference>
<dbReference type="PANTHER" id="PTHR30429:SF0">
    <property type="entry name" value="METHIONINE-BINDING LIPOPROTEIN METQ"/>
    <property type="match status" value="1"/>
</dbReference>
<evidence type="ECO:0000313" key="9">
    <source>
        <dbReference type="EMBL" id="QTM98961.1"/>
    </source>
</evidence>
<dbReference type="RefSeq" id="WP_209368009.1">
    <property type="nucleotide sequence ID" value="NZ_CP046956.1"/>
</dbReference>
<dbReference type="PANTHER" id="PTHR30429">
    <property type="entry name" value="D-METHIONINE-BINDING LIPOPROTEIN METQ"/>
    <property type="match status" value="1"/>
</dbReference>
<reference evidence="9 10" key="1">
    <citation type="submission" date="2019-12" db="EMBL/GenBank/DDBJ databases">
        <title>The whole genome sequencing of a strain isolated from a Mars analog, Dalangtan Playa.</title>
        <authorList>
            <person name="Huang T."/>
        </authorList>
    </citation>
    <scope>NUCLEOTIDE SEQUENCE [LARGE SCALE GENOMIC DNA]</scope>
    <source>
        <strain evidence="9 10">DP4-553-S</strain>
    </source>
</reference>